<gene>
    <name evidence="2" type="ORF">BT62DRAFT_923480</name>
</gene>
<evidence type="ECO:0000313" key="2">
    <source>
        <dbReference type="EMBL" id="KAG7441261.1"/>
    </source>
</evidence>
<sequence length="128" mass="14110">MPWNPKHFRLPTAYDEKGDLLRPDSDQIPYQPILALDMRNDSGGSTRCSGILSRVHILGTQISGGDPKEVTRVERLRTPATFTGILFVPVFLSGFTTYAGQLIAALRFDSEDKLILRGTGNQGTMRGC</sequence>
<protein>
    <submittedName>
        <fullName evidence="2">Uncharacterized protein</fullName>
    </submittedName>
</protein>
<keyword evidence="1" id="KW-0472">Membrane</keyword>
<comment type="caution">
    <text evidence="2">The sequence shown here is derived from an EMBL/GenBank/DDBJ whole genome shotgun (WGS) entry which is preliminary data.</text>
</comment>
<dbReference type="EMBL" id="MU250562">
    <property type="protein sequence ID" value="KAG7441261.1"/>
    <property type="molecule type" value="Genomic_DNA"/>
</dbReference>
<evidence type="ECO:0000256" key="1">
    <source>
        <dbReference type="SAM" id="Phobius"/>
    </source>
</evidence>
<accession>A0A9P8AN07</accession>
<feature type="transmembrane region" description="Helical" evidence="1">
    <location>
        <begin position="82"/>
        <end position="104"/>
    </location>
</feature>
<keyword evidence="1" id="KW-0812">Transmembrane</keyword>
<dbReference type="GeneID" id="66106818"/>
<evidence type="ECO:0000313" key="3">
    <source>
        <dbReference type="Proteomes" id="UP000812287"/>
    </source>
</evidence>
<name>A0A9P8AN07_9AGAR</name>
<dbReference type="RefSeq" id="XP_043034761.1">
    <property type="nucleotide sequence ID" value="XM_043184521.1"/>
</dbReference>
<keyword evidence="3" id="KW-1185">Reference proteome</keyword>
<dbReference type="Proteomes" id="UP000812287">
    <property type="component" value="Unassembled WGS sequence"/>
</dbReference>
<keyword evidence="1" id="KW-1133">Transmembrane helix</keyword>
<reference evidence="2" key="1">
    <citation type="submission" date="2020-11" db="EMBL/GenBank/DDBJ databases">
        <title>Adaptations for nitrogen fixation in a non-lichenized fungal sporocarp promotes dispersal by wood-feeding termites.</title>
        <authorList>
            <consortium name="DOE Joint Genome Institute"/>
            <person name="Koch R.A."/>
            <person name="Yoon G."/>
            <person name="Arayal U."/>
            <person name="Lail K."/>
            <person name="Amirebrahimi M."/>
            <person name="Labutti K."/>
            <person name="Lipzen A."/>
            <person name="Riley R."/>
            <person name="Barry K."/>
            <person name="Henrissat B."/>
            <person name="Grigoriev I.V."/>
            <person name="Herr J.R."/>
            <person name="Aime M.C."/>
        </authorList>
    </citation>
    <scope>NUCLEOTIDE SEQUENCE</scope>
    <source>
        <strain evidence="2">MCA 3950</strain>
    </source>
</reference>
<proteinExistence type="predicted"/>
<organism evidence="2 3">
    <name type="scientific">Guyanagaster necrorhizus</name>
    <dbReference type="NCBI Taxonomy" id="856835"/>
    <lineage>
        <taxon>Eukaryota</taxon>
        <taxon>Fungi</taxon>
        <taxon>Dikarya</taxon>
        <taxon>Basidiomycota</taxon>
        <taxon>Agaricomycotina</taxon>
        <taxon>Agaricomycetes</taxon>
        <taxon>Agaricomycetidae</taxon>
        <taxon>Agaricales</taxon>
        <taxon>Marasmiineae</taxon>
        <taxon>Physalacriaceae</taxon>
        <taxon>Guyanagaster</taxon>
    </lineage>
</organism>
<dbReference type="AlphaFoldDB" id="A0A9P8AN07"/>